<keyword evidence="3" id="KW-1185">Reference proteome</keyword>
<reference evidence="2 3" key="1">
    <citation type="submission" date="2018-12" db="EMBL/GenBank/DDBJ databases">
        <authorList>
            <person name="Li F."/>
        </authorList>
    </citation>
    <scope>NUCLEOTIDE SEQUENCE [LARGE SCALE GENOMIC DNA]</scope>
    <source>
        <strain evidence="2 3">EGI 6500705</strain>
    </source>
</reference>
<feature type="region of interest" description="Disordered" evidence="1">
    <location>
        <begin position="1"/>
        <end position="29"/>
    </location>
</feature>
<dbReference type="RefSeq" id="WP_127047806.1">
    <property type="nucleotide sequence ID" value="NZ_RZGZ01000002.1"/>
</dbReference>
<dbReference type="Pfam" id="PF07081">
    <property type="entry name" value="DUF1349"/>
    <property type="match status" value="1"/>
</dbReference>
<dbReference type="EMBL" id="RZGZ01000002">
    <property type="protein sequence ID" value="RUR00892.1"/>
    <property type="molecule type" value="Genomic_DNA"/>
</dbReference>
<evidence type="ECO:0000313" key="2">
    <source>
        <dbReference type="EMBL" id="RUR00892.1"/>
    </source>
</evidence>
<evidence type="ECO:0000313" key="3">
    <source>
        <dbReference type="Proteomes" id="UP000274909"/>
    </source>
</evidence>
<sequence>MTDAETPQRREIPWSDGRWTNPPAGAEETDDGLVVTAVEGSDAWRVTSYGFVHDTEHALVAPLGEGRAVEVAFSAEYSRQFDQAGIFVRASDQAWIKAGVEYADGSLGLGAVVTNGMSDWSIGPVDDWAGHRIVVRVSRAGGAVTVRARRDDERFRLVRVAPFPADADVEVGPFLCAPTRSGFDVTFHSWTETEADADLH</sequence>
<gene>
    <name evidence="2" type="ORF">ELQ94_04925</name>
</gene>
<dbReference type="Proteomes" id="UP000274909">
    <property type="component" value="Unassembled WGS sequence"/>
</dbReference>
<feature type="compositionally biased region" description="Basic and acidic residues" evidence="1">
    <location>
        <begin position="1"/>
        <end position="13"/>
    </location>
</feature>
<dbReference type="PANTHER" id="PTHR35332:SF2">
    <property type="entry name" value="REGULATION OF ENOLASE PROTEIN 1"/>
    <property type="match status" value="1"/>
</dbReference>
<dbReference type="SUPFAM" id="SSF49899">
    <property type="entry name" value="Concanavalin A-like lectins/glucanases"/>
    <property type="match status" value="1"/>
</dbReference>
<proteinExistence type="predicted"/>
<dbReference type="AlphaFoldDB" id="A0A3S0VG48"/>
<protein>
    <submittedName>
        <fullName evidence="2">DUF1349 domain-containing protein</fullName>
    </submittedName>
</protein>
<dbReference type="InterPro" id="IPR009784">
    <property type="entry name" value="DUF1349"/>
</dbReference>
<dbReference type="OrthoDB" id="9814707at2"/>
<dbReference type="InterPro" id="IPR013320">
    <property type="entry name" value="ConA-like_dom_sf"/>
</dbReference>
<dbReference type="Gene3D" id="2.60.120.200">
    <property type="match status" value="1"/>
</dbReference>
<comment type="caution">
    <text evidence="2">The sequence shown here is derived from an EMBL/GenBank/DDBJ whole genome shotgun (WGS) entry which is preliminary data.</text>
</comment>
<evidence type="ECO:0000256" key="1">
    <source>
        <dbReference type="SAM" id="MobiDB-lite"/>
    </source>
</evidence>
<organism evidence="2 3">
    <name type="scientific">Labedella endophytica</name>
    <dbReference type="NCBI Taxonomy" id="1523160"/>
    <lineage>
        <taxon>Bacteria</taxon>
        <taxon>Bacillati</taxon>
        <taxon>Actinomycetota</taxon>
        <taxon>Actinomycetes</taxon>
        <taxon>Micrococcales</taxon>
        <taxon>Microbacteriaceae</taxon>
        <taxon>Labedella</taxon>
    </lineage>
</organism>
<dbReference type="PANTHER" id="PTHR35332">
    <property type="entry name" value="REGULATION OF ENOLASE PROTEIN 1"/>
    <property type="match status" value="1"/>
</dbReference>
<accession>A0A3S0VG48</accession>
<name>A0A3S0VG48_9MICO</name>